<reference evidence="1 2" key="1">
    <citation type="submission" date="2014-09" db="EMBL/GenBank/DDBJ databases">
        <authorList>
            <person name="Ellenberger Sabrina"/>
        </authorList>
    </citation>
    <scope>NUCLEOTIDE SEQUENCE [LARGE SCALE GENOMIC DNA]</scope>
    <source>
        <strain evidence="1 2">CBS 412.66</strain>
    </source>
</reference>
<proteinExistence type="predicted"/>
<dbReference type="EMBL" id="LN730558">
    <property type="protein sequence ID" value="CEP13866.1"/>
    <property type="molecule type" value="Genomic_DNA"/>
</dbReference>
<sequence>MWHKPAAGASCAPPKGLANAAKDYQAAKFEVDALLKALDVDSIHSSSEDYTPHLQAPLTQLTIAETDNVFTVQNQTESVGKRIKQEAMNIQNEYVKGVNIGAEAKLVMDLGLSSILDLTREKDVYQKYIFSGQEWKQLEDYFNKKYKFKITASIPKNVTDIWSAVAQLALEYISKFQSLESTSEVNFIYFEIFRNVMKQGETINLFTTKRKQAQYFDHEKVKGFKIDVRLLLDYGRNEINLCAGEVAINTYDADKLIHDRSKCIRESKEICDHHIEAGLGRGSVGWGIQSSGLEARLMSIHLFRKGLFVAVCQDTFRLKNCRNLYTL</sequence>
<accession>A0A0B7NFZ8</accession>
<organism evidence="1 2">
    <name type="scientific">Parasitella parasitica</name>
    <dbReference type="NCBI Taxonomy" id="35722"/>
    <lineage>
        <taxon>Eukaryota</taxon>
        <taxon>Fungi</taxon>
        <taxon>Fungi incertae sedis</taxon>
        <taxon>Mucoromycota</taxon>
        <taxon>Mucoromycotina</taxon>
        <taxon>Mucoromycetes</taxon>
        <taxon>Mucorales</taxon>
        <taxon>Mucorineae</taxon>
        <taxon>Mucoraceae</taxon>
        <taxon>Parasitella</taxon>
    </lineage>
</organism>
<keyword evidence="2" id="KW-1185">Reference proteome</keyword>
<evidence type="ECO:0000313" key="1">
    <source>
        <dbReference type="EMBL" id="CEP13866.1"/>
    </source>
</evidence>
<protein>
    <submittedName>
        <fullName evidence="1">Uncharacterized protein</fullName>
    </submittedName>
</protein>
<dbReference type="OrthoDB" id="2206047at2759"/>
<gene>
    <name evidence="1" type="primary">PARPA_08001.1 scaffold 31073</name>
</gene>
<dbReference type="Proteomes" id="UP000054107">
    <property type="component" value="Unassembled WGS sequence"/>
</dbReference>
<dbReference type="AlphaFoldDB" id="A0A0B7NFZ8"/>
<name>A0A0B7NFZ8_9FUNG</name>
<evidence type="ECO:0000313" key="2">
    <source>
        <dbReference type="Proteomes" id="UP000054107"/>
    </source>
</evidence>